<evidence type="ECO:0000256" key="1">
    <source>
        <dbReference type="SAM" id="MobiDB-lite"/>
    </source>
</evidence>
<dbReference type="EMBL" id="KF835987">
    <property type="protein sequence ID" value="AHY25147.1"/>
    <property type="molecule type" value="Genomic_DNA"/>
</dbReference>
<evidence type="ECO:0000313" key="2">
    <source>
        <dbReference type="EMBL" id="AHY25147.1"/>
    </source>
</evidence>
<keyword evidence="3" id="KW-1185">Reference proteome</keyword>
<dbReference type="Pfam" id="PF16724">
    <property type="entry name" value="T4-gp15_tss"/>
    <property type="match status" value="1"/>
</dbReference>
<gene>
    <name evidence="2" type="ORF">PM2_185</name>
</gene>
<sequence>MFGHWYNSSLRRYIVLMGDLFSHVQISRTREDTGVKYIKVPISYASKEHFMAQLGKFTAVQNIPSPDMSPEEFSKQKAKIETILPRMNLHLVDIVYNGQYKTALQNRTAAQYQNNDPRKPISQFSPTPMKMMFELGIYTRNQDDMYQIIEQIMPYFQPHFTTTINELYTNEIQFERDVRIVLQSLAIDETIEGDNLSRRRLEWSIVFEVNGWLYPPVKNLGSEIRTVYLDFFATSRELNPEGNFESVDTQVIPEDVEREDWTGDSKQTYSHDVPIPTGDDDPTPRGK</sequence>
<dbReference type="Proteomes" id="UP000030739">
    <property type="component" value="Segment"/>
</dbReference>
<evidence type="ECO:0000313" key="3">
    <source>
        <dbReference type="Proteomes" id="UP000030739"/>
    </source>
</evidence>
<protein>
    <submittedName>
        <fullName evidence="2">Tail sheath stabilizer and completion protein</fullName>
    </submittedName>
</protein>
<dbReference type="OrthoDB" id="5632at10239"/>
<organism evidence="2 3">
    <name type="scientific">Pectobacterium bacteriophage PM2</name>
    <dbReference type="NCBI Taxonomy" id="1429794"/>
    <lineage>
        <taxon>Viruses</taxon>
        <taxon>Duplodnaviria</taxon>
        <taxon>Heunggongvirae</taxon>
        <taxon>Uroviricota</taxon>
        <taxon>Caudoviricetes</taxon>
        <taxon>Pantevenvirales</taxon>
        <taxon>Straboviridae</taxon>
        <taxon>Tevenvirinae</taxon>
        <taxon>Mosugukvirus</taxon>
        <taxon>Mosugukvirus pm2</taxon>
    </lineage>
</organism>
<dbReference type="InterPro" id="IPR031997">
    <property type="entry name" value="T4-gp15_tss"/>
</dbReference>
<reference evidence="2 3" key="1">
    <citation type="journal article" date="2015" name="Plant Pathol. J.">
        <title>Isolation and Genomic Characterization of the T4-Like Bacteriophage PM2 Infecting Pectobacterium carotovorum subsp. carotovorum.</title>
        <authorList>
            <person name="Lim J.A."/>
            <person name="Lee D.H."/>
            <person name="Heu S."/>
        </authorList>
    </citation>
    <scope>NUCLEOTIDE SEQUENCE [LARGE SCALE GENOMIC DNA]</scope>
</reference>
<feature type="region of interest" description="Disordered" evidence="1">
    <location>
        <begin position="244"/>
        <end position="287"/>
    </location>
</feature>
<dbReference type="InterPro" id="IPR038553">
    <property type="entry name" value="T4-gp15_tss_sf"/>
</dbReference>
<proteinExistence type="predicted"/>
<name>A0A0A0Q3J5_9CAUD</name>
<dbReference type="GeneID" id="26638078"/>
<accession>A0A0A0Q3J5</accession>
<dbReference type="Gene3D" id="3.30.2000.40">
    <property type="entry name" value="Myoviridae tail sheath stabiliser"/>
    <property type="match status" value="1"/>
</dbReference>
<dbReference type="RefSeq" id="YP_009211606.1">
    <property type="nucleotide sequence ID" value="NC_028940.1"/>
</dbReference>
<dbReference type="KEGG" id="vg:26638078"/>